<dbReference type="KEGG" id="anf:AQPE_3186"/>
<name>A0A5K7SBR2_9BACT</name>
<organism evidence="1 2">
    <name type="scientific">Aquipluma nitroreducens</name>
    <dbReference type="NCBI Taxonomy" id="2010828"/>
    <lineage>
        <taxon>Bacteria</taxon>
        <taxon>Pseudomonadati</taxon>
        <taxon>Bacteroidota</taxon>
        <taxon>Bacteroidia</taxon>
        <taxon>Marinilabiliales</taxon>
        <taxon>Prolixibacteraceae</taxon>
        <taxon>Aquipluma</taxon>
    </lineage>
</organism>
<evidence type="ECO:0000313" key="1">
    <source>
        <dbReference type="EMBL" id="BBE19013.1"/>
    </source>
</evidence>
<reference evidence="1" key="1">
    <citation type="journal article" date="2020" name="Int. J. Syst. Evol. Microbiol.">
        <title>Aquipluma nitroreducens gen. nov. sp. nov., a novel facultatively anaerobic bacterium isolated from a freshwater lake.</title>
        <authorList>
            <person name="Watanabe M."/>
            <person name="Kojima H."/>
            <person name="Fukui M."/>
        </authorList>
    </citation>
    <scope>NUCLEOTIDE SEQUENCE</scope>
    <source>
        <strain evidence="1">MeG22</strain>
    </source>
</reference>
<sequence length="47" mass="5229">MSRASSMALAAVNTSFMVDYSQPVYNPYCFCRTRFHAMGASNAFGRI</sequence>
<evidence type="ECO:0000313" key="2">
    <source>
        <dbReference type="Proteomes" id="UP001193389"/>
    </source>
</evidence>
<dbReference type="Proteomes" id="UP001193389">
    <property type="component" value="Chromosome"/>
</dbReference>
<gene>
    <name evidence="1" type="ORF">AQPE_3186</name>
</gene>
<proteinExistence type="predicted"/>
<dbReference type="EMBL" id="AP018694">
    <property type="protein sequence ID" value="BBE19013.1"/>
    <property type="molecule type" value="Genomic_DNA"/>
</dbReference>
<protein>
    <submittedName>
        <fullName evidence="1">Uncharacterized protein</fullName>
    </submittedName>
</protein>
<dbReference type="AlphaFoldDB" id="A0A5K7SBR2"/>
<accession>A0A5K7SBR2</accession>
<keyword evidence="2" id="KW-1185">Reference proteome</keyword>